<evidence type="ECO:0000256" key="3">
    <source>
        <dbReference type="ARBA" id="ARBA00023128"/>
    </source>
</evidence>
<evidence type="ECO:0000256" key="4">
    <source>
        <dbReference type="ARBA" id="ARBA00023157"/>
    </source>
</evidence>
<evidence type="ECO:0000256" key="1">
    <source>
        <dbReference type="ARBA" id="ARBA00004173"/>
    </source>
</evidence>
<protein>
    <recommendedName>
        <fullName evidence="7">Cytochrome c oxidase subunit</fullName>
    </recommendedName>
</protein>
<dbReference type="InterPro" id="IPR036549">
    <property type="entry name" value="CX6/COA6-like_sf"/>
</dbReference>
<dbReference type="EMBL" id="JASNQZ010000007">
    <property type="protein sequence ID" value="KAL0954730.1"/>
    <property type="molecule type" value="Genomic_DNA"/>
</dbReference>
<evidence type="ECO:0008006" key="7">
    <source>
        <dbReference type="Google" id="ProtNLM"/>
    </source>
</evidence>
<dbReference type="InterPro" id="IPR048280">
    <property type="entry name" value="COX6B-like"/>
</dbReference>
<comment type="caution">
    <text evidence="5">The sequence shown here is derived from an EMBL/GenBank/DDBJ whole genome shotgun (WGS) entry which is preliminary data.</text>
</comment>
<comment type="similarity">
    <text evidence="2">Belongs to the cytochrome c oxidase subunit 6B family.</text>
</comment>
<dbReference type="Proteomes" id="UP001556367">
    <property type="component" value="Unassembled WGS sequence"/>
</dbReference>
<organism evidence="5 6">
    <name type="scientific">Hohenbuehelia grisea</name>
    <dbReference type="NCBI Taxonomy" id="104357"/>
    <lineage>
        <taxon>Eukaryota</taxon>
        <taxon>Fungi</taxon>
        <taxon>Dikarya</taxon>
        <taxon>Basidiomycota</taxon>
        <taxon>Agaricomycotina</taxon>
        <taxon>Agaricomycetes</taxon>
        <taxon>Agaricomycetidae</taxon>
        <taxon>Agaricales</taxon>
        <taxon>Pleurotineae</taxon>
        <taxon>Pleurotaceae</taxon>
        <taxon>Hohenbuehelia</taxon>
    </lineage>
</organism>
<dbReference type="Gene3D" id="1.10.10.140">
    <property type="entry name" value="Cytochrome c oxidase, subunit VIb"/>
    <property type="match status" value="1"/>
</dbReference>
<proteinExistence type="inferred from homology"/>
<name>A0ABR3JHW8_9AGAR</name>
<dbReference type="PROSITE" id="PS51808">
    <property type="entry name" value="CHCH"/>
    <property type="match status" value="1"/>
</dbReference>
<dbReference type="SUPFAM" id="SSF47694">
    <property type="entry name" value="Cytochrome c oxidase subunit h"/>
    <property type="match status" value="1"/>
</dbReference>
<dbReference type="InterPro" id="IPR003213">
    <property type="entry name" value="Cyt_c_oxidase_su6B"/>
</dbReference>
<reference evidence="6" key="1">
    <citation type="submission" date="2024-06" db="EMBL/GenBank/DDBJ databases">
        <title>Multi-omics analyses provide insights into the biosynthesis of the anticancer antibiotic pleurotin in Hohenbuehelia grisea.</title>
        <authorList>
            <person name="Weaver J.A."/>
            <person name="Alberti F."/>
        </authorList>
    </citation>
    <scope>NUCLEOTIDE SEQUENCE [LARGE SCALE GENOMIC DNA]</scope>
    <source>
        <strain evidence="6">T-177</strain>
    </source>
</reference>
<accession>A0ABR3JHW8</accession>
<keyword evidence="4" id="KW-1015">Disulfide bond</keyword>
<evidence type="ECO:0000313" key="5">
    <source>
        <dbReference type="EMBL" id="KAL0954730.1"/>
    </source>
</evidence>
<evidence type="ECO:0000313" key="6">
    <source>
        <dbReference type="Proteomes" id="UP001556367"/>
    </source>
</evidence>
<evidence type="ECO:0000256" key="2">
    <source>
        <dbReference type="ARBA" id="ARBA00006425"/>
    </source>
</evidence>
<dbReference type="PANTHER" id="PTHR46281">
    <property type="entry name" value="CYTOCHROME C OXIDASE SUBUNIT 6B"/>
    <property type="match status" value="1"/>
</dbReference>
<keyword evidence="3" id="KW-0496">Mitochondrion</keyword>
<keyword evidence="6" id="KW-1185">Reference proteome</keyword>
<sequence length="123" mass="14114">MSDTEATSKYVLQTVGFDARFPNTNQTRHCFQTYCDYFKCVAAKGDDFAPCKQFKRAYNSLCPNEWVCFDREVYPFILTPCRRSASGMTNGRMALSPPRSSLEASRLLALLYVIDKTRAHLYK</sequence>
<dbReference type="CDD" id="cd00926">
    <property type="entry name" value="Cyt_c_Oxidase_VIb"/>
    <property type="match status" value="1"/>
</dbReference>
<gene>
    <name evidence="5" type="ORF">HGRIS_003683</name>
</gene>
<dbReference type="Pfam" id="PF02297">
    <property type="entry name" value="COX6B"/>
    <property type="match status" value="1"/>
</dbReference>
<comment type="subcellular location">
    <subcellularLocation>
        <location evidence="1">Mitochondrion</location>
    </subcellularLocation>
</comment>
<dbReference type="PANTHER" id="PTHR46281:SF8">
    <property type="entry name" value="CYTOCHROME C OXIDASE SUBUNIT 12, MITOCHONDRIAL"/>
    <property type="match status" value="1"/>
</dbReference>